<dbReference type="GO" id="GO:0046912">
    <property type="term" value="F:acyltransferase activity, acyl groups converted into alkyl on transfer"/>
    <property type="evidence" value="ECO:0007669"/>
    <property type="project" value="InterPro"/>
</dbReference>
<dbReference type="AlphaFoldDB" id="A0A0V0QAX0"/>
<comment type="similarity">
    <text evidence="1 3">Belongs to the citrate synthase family.</text>
</comment>
<dbReference type="InterPro" id="IPR036969">
    <property type="entry name" value="Citrate_synthase_sf"/>
</dbReference>
<dbReference type="Proteomes" id="UP000054937">
    <property type="component" value="Unassembled WGS sequence"/>
</dbReference>
<keyword evidence="2 3" id="KW-0808">Transferase</keyword>
<dbReference type="FunCoup" id="A0A0V0QAX0">
    <property type="interactions" value="237"/>
</dbReference>
<dbReference type="Gene3D" id="1.10.580.10">
    <property type="entry name" value="Citrate Synthase, domain 1"/>
    <property type="match status" value="1"/>
</dbReference>
<evidence type="ECO:0000313" key="4">
    <source>
        <dbReference type="EMBL" id="KRW99307.1"/>
    </source>
</evidence>
<dbReference type="PANTHER" id="PTHR11739:SF8">
    <property type="entry name" value="CITRATE SYNTHASE, MITOCHONDRIAL"/>
    <property type="match status" value="1"/>
</dbReference>
<dbReference type="OrthoDB" id="8017587at2759"/>
<dbReference type="InterPro" id="IPR016142">
    <property type="entry name" value="Citrate_synth-like_lrg_a-sub"/>
</dbReference>
<evidence type="ECO:0000256" key="3">
    <source>
        <dbReference type="RuleBase" id="RU000441"/>
    </source>
</evidence>
<dbReference type="GO" id="GO:0005759">
    <property type="term" value="C:mitochondrial matrix"/>
    <property type="evidence" value="ECO:0007669"/>
    <property type="project" value="TreeGrafter"/>
</dbReference>
<evidence type="ECO:0000256" key="2">
    <source>
        <dbReference type="ARBA" id="ARBA00022679"/>
    </source>
</evidence>
<organism evidence="4 5">
    <name type="scientific">Pseudocohnilembus persalinus</name>
    <name type="common">Ciliate</name>
    <dbReference type="NCBI Taxonomy" id="266149"/>
    <lineage>
        <taxon>Eukaryota</taxon>
        <taxon>Sar</taxon>
        <taxon>Alveolata</taxon>
        <taxon>Ciliophora</taxon>
        <taxon>Intramacronucleata</taxon>
        <taxon>Oligohymenophorea</taxon>
        <taxon>Scuticociliatia</taxon>
        <taxon>Philasterida</taxon>
        <taxon>Pseudocohnilembidae</taxon>
        <taxon>Pseudocohnilembus</taxon>
    </lineage>
</organism>
<gene>
    <name evidence="4" type="ORF">PPERSA_02419</name>
</gene>
<dbReference type="Gene3D" id="1.10.230.10">
    <property type="entry name" value="Cytochrome P450-Terp, domain 2"/>
    <property type="match status" value="1"/>
</dbReference>
<dbReference type="NCBIfam" id="NF007128">
    <property type="entry name" value="PRK09569.1"/>
    <property type="match status" value="1"/>
</dbReference>
<proteinExistence type="inferred from homology"/>
<dbReference type="GO" id="GO:0005975">
    <property type="term" value="P:carbohydrate metabolic process"/>
    <property type="evidence" value="ECO:0007669"/>
    <property type="project" value="TreeGrafter"/>
</dbReference>
<evidence type="ECO:0000256" key="1">
    <source>
        <dbReference type="ARBA" id="ARBA00010566"/>
    </source>
</evidence>
<dbReference type="PROSITE" id="PS00480">
    <property type="entry name" value="CITRATE_SYNTHASE"/>
    <property type="match status" value="1"/>
</dbReference>
<dbReference type="InParanoid" id="A0A0V0QAX0"/>
<accession>A0A0V0QAX0</accession>
<keyword evidence="5" id="KW-1185">Reference proteome</keyword>
<dbReference type="SUPFAM" id="SSF48256">
    <property type="entry name" value="Citrate synthase"/>
    <property type="match status" value="1"/>
</dbReference>
<protein>
    <recommendedName>
        <fullName evidence="3">Citrate synthase</fullName>
    </recommendedName>
</protein>
<dbReference type="Pfam" id="PF00285">
    <property type="entry name" value="Citrate_synt"/>
    <property type="match status" value="1"/>
</dbReference>
<name>A0A0V0QAX0_PSEPJ</name>
<evidence type="ECO:0000313" key="5">
    <source>
        <dbReference type="Proteomes" id="UP000054937"/>
    </source>
</evidence>
<dbReference type="InterPro" id="IPR002020">
    <property type="entry name" value="Citrate_synthase"/>
</dbReference>
<reference evidence="4 5" key="1">
    <citation type="journal article" date="2015" name="Sci. Rep.">
        <title>Genome of the facultative scuticociliatosis pathogen Pseudocohnilembus persalinus provides insight into its virulence through horizontal gene transfer.</title>
        <authorList>
            <person name="Xiong J."/>
            <person name="Wang G."/>
            <person name="Cheng J."/>
            <person name="Tian M."/>
            <person name="Pan X."/>
            <person name="Warren A."/>
            <person name="Jiang C."/>
            <person name="Yuan D."/>
            <person name="Miao W."/>
        </authorList>
    </citation>
    <scope>NUCLEOTIDE SEQUENCE [LARGE SCALE GENOMIC DNA]</scope>
    <source>
        <strain evidence="4">36N120E</strain>
    </source>
</reference>
<dbReference type="InterPro" id="IPR019810">
    <property type="entry name" value="Citrate_synthase_AS"/>
</dbReference>
<dbReference type="PANTHER" id="PTHR11739">
    <property type="entry name" value="CITRATE SYNTHASE"/>
    <property type="match status" value="1"/>
</dbReference>
<sequence>MINLSLQQHQIEQYVLTHDKKSLSSKQSNNFSQLTKRVEEIVPQKRAEAVKFKETYGNKSMGEYTVNQALFGMRGMKALFQDISTVDPIKGLEIRGYSIPQLSEKLQAAKPGGEPLPEAMLWLCLTGEIPTDAQVKDLQQELVVRGRIEKDVVDFILRLPRETHGMTMLSQALLYLQKDSIFAKVYSEGKTHKNEFYKTYLEDSLNLIAKIPRLAAIIYRHKYYNSEIIDADETLDWAANYSHMMGYANEGIKECLRGYLSIHCDHEGGPVSAHATHLVGSALADPYLSYCAGNNGLAGPLHGLANQEVLSWMLELDQYVKQTGKEVTDADIVNYVKNIISSGRVVPGYGHAVLRNTDPRFTHQYQFCQKYDEIKNNSLVKLLHQCSKVIPETLKSYEKISNPYPNVDAHSGVLLYSLGLKEYHYYTVIFSVSRSIGCCSYLVWDRIYGAPIERPGSLTLDAFRKRFD</sequence>
<comment type="caution">
    <text evidence="4">The sequence shown here is derived from an EMBL/GenBank/DDBJ whole genome shotgun (WGS) entry which is preliminary data.</text>
</comment>
<dbReference type="OMA" id="VLEWLFK"/>
<dbReference type="InterPro" id="IPR016143">
    <property type="entry name" value="Citrate_synth-like_sm_a-sub"/>
</dbReference>
<dbReference type="PRINTS" id="PR00143">
    <property type="entry name" value="CITRTSNTHASE"/>
</dbReference>
<dbReference type="GO" id="GO:0006099">
    <property type="term" value="P:tricarboxylic acid cycle"/>
    <property type="evidence" value="ECO:0007669"/>
    <property type="project" value="TreeGrafter"/>
</dbReference>
<dbReference type="EMBL" id="LDAU01000214">
    <property type="protein sequence ID" value="KRW99307.1"/>
    <property type="molecule type" value="Genomic_DNA"/>
</dbReference>